<dbReference type="InterPro" id="IPR000639">
    <property type="entry name" value="Epox_hydrolase-like"/>
</dbReference>
<dbReference type="RefSeq" id="WP_011585685.1">
    <property type="nucleotide sequence ID" value="NC_008255.1"/>
</dbReference>
<dbReference type="ESTHER" id="cyth3-q11sp5">
    <property type="family name" value="Epoxide_hydrolase"/>
</dbReference>
<proteinExistence type="predicted"/>
<accession>A0A6N4ST72</accession>
<dbReference type="EMBL" id="CP000383">
    <property type="protein sequence ID" value="ABG59569.1"/>
    <property type="molecule type" value="Genomic_DNA"/>
</dbReference>
<keyword evidence="2" id="KW-0378">Hydrolase</keyword>
<name>A0A6N4ST72_CYTH3</name>
<organism evidence="2 3">
    <name type="scientific">Cytophaga hutchinsonii (strain ATCC 33406 / DSM 1761 / CIP 103989 / NBRC 15051 / NCIMB 9469 / D465)</name>
    <dbReference type="NCBI Taxonomy" id="269798"/>
    <lineage>
        <taxon>Bacteria</taxon>
        <taxon>Pseudomonadati</taxon>
        <taxon>Bacteroidota</taxon>
        <taxon>Cytophagia</taxon>
        <taxon>Cytophagales</taxon>
        <taxon>Cytophagaceae</taxon>
        <taxon>Cytophaga</taxon>
    </lineage>
</organism>
<gene>
    <name evidence="2" type="ordered locus">CHU_2308</name>
</gene>
<dbReference type="Gene3D" id="3.40.50.1820">
    <property type="entry name" value="alpha/beta hydrolase"/>
    <property type="match status" value="1"/>
</dbReference>
<dbReference type="SUPFAM" id="SSF53474">
    <property type="entry name" value="alpha/beta-Hydrolases"/>
    <property type="match status" value="1"/>
</dbReference>
<dbReference type="PANTHER" id="PTHR43798">
    <property type="entry name" value="MONOACYLGLYCEROL LIPASE"/>
    <property type="match status" value="1"/>
</dbReference>
<dbReference type="InterPro" id="IPR050266">
    <property type="entry name" value="AB_hydrolase_sf"/>
</dbReference>
<dbReference type="Pfam" id="PF00561">
    <property type="entry name" value="Abhydrolase_1"/>
    <property type="match status" value="1"/>
</dbReference>
<dbReference type="OrthoDB" id="9780932at2"/>
<dbReference type="PRINTS" id="PR00111">
    <property type="entry name" value="ABHYDROLASE"/>
</dbReference>
<dbReference type="InterPro" id="IPR029058">
    <property type="entry name" value="AB_hydrolase_fold"/>
</dbReference>
<dbReference type="Proteomes" id="UP000001822">
    <property type="component" value="Chromosome"/>
</dbReference>
<reference evidence="2 3" key="1">
    <citation type="journal article" date="2007" name="Appl. Environ. Microbiol.">
        <title>Genome sequence of the cellulolytic gliding bacterium Cytophaga hutchinsonii.</title>
        <authorList>
            <person name="Xie G."/>
            <person name="Bruce D.C."/>
            <person name="Challacombe J.F."/>
            <person name="Chertkov O."/>
            <person name="Detter J.C."/>
            <person name="Gilna P."/>
            <person name="Han C.S."/>
            <person name="Lucas S."/>
            <person name="Misra M."/>
            <person name="Myers G.L."/>
            <person name="Richardson P."/>
            <person name="Tapia R."/>
            <person name="Thayer N."/>
            <person name="Thompson L.S."/>
            <person name="Brettin T.S."/>
            <person name="Henrissat B."/>
            <person name="Wilson D.B."/>
            <person name="McBride M.J."/>
        </authorList>
    </citation>
    <scope>NUCLEOTIDE SEQUENCE [LARGE SCALE GENOMIC DNA]</scope>
    <source>
        <strain evidence="3">ATCC 33406 / DSM 1761 / CIP 103989 / NBRC 15051 / NCIMB 9469 / D465</strain>
    </source>
</reference>
<sequence length="283" mass="31553">MATHGYNLTATVNNMNVAYDDLGEGTTPVIFLHGFPFNRTMWKEQLEALQSETRVIACDLRGFGKSEDETSFLSIDQFADDLIGFMDALRIEKAIICGLSMGGYIALNAVNRFKNRFEALILCDTQCYSDTAEAKQKRYASMDEISTNGISAFNEPFLKSVCAAKTLETKPEVIEALREMVYSTSEHSLTMGLTALAERHETCSILSTIDMPALIICGSEDAVTPPEKSEYLHEQIYGSVLRIIDEAGHVSNLEQPELFNTHILHFIHALDTIHVEKQVSIKK</sequence>
<dbReference type="KEGG" id="chu:CHU_2308"/>
<evidence type="ECO:0000313" key="2">
    <source>
        <dbReference type="EMBL" id="ABG59569.1"/>
    </source>
</evidence>
<dbReference type="AlphaFoldDB" id="A0A6N4ST72"/>
<dbReference type="InterPro" id="IPR000073">
    <property type="entry name" value="AB_hydrolase_1"/>
</dbReference>
<keyword evidence="3" id="KW-1185">Reference proteome</keyword>
<dbReference type="PRINTS" id="PR00412">
    <property type="entry name" value="EPOXHYDRLASE"/>
</dbReference>
<feature type="domain" description="AB hydrolase-1" evidence="1">
    <location>
        <begin position="28"/>
        <end position="255"/>
    </location>
</feature>
<evidence type="ECO:0000313" key="3">
    <source>
        <dbReference type="Proteomes" id="UP000001822"/>
    </source>
</evidence>
<dbReference type="GO" id="GO:0016787">
    <property type="term" value="F:hydrolase activity"/>
    <property type="evidence" value="ECO:0007669"/>
    <property type="project" value="UniProtKB-KW"/>
</dbReference>
<protein>
    <submittedName>
        <fullName evidence="2">Hydrolase, alpha/beta fold family</fullName>
    </submittedName>
</protein>
<evidence type="ECO:0000259" key="1">
    <source>
        <dbReference type="Pfam" id="PF00561"/>
    </source>
</evidence>